<dbReference type="EMBL" id="JACCFO010000001">
    <property type="protein sequence ID" value="NYI97908.1"/>
    <property type="molecule type" value="Genomic_DNA"/>
</dbReference>
<dbReference type="PRINTS" id="PR00111">
    <property type="entry name" value="ABHYDROLASE"/>
</dbReference>
<keyword evidence="3" id="KW-1185">Reference proteome</keyword>
<proteinExistence type="predicted"/>
<dbReference type="AlphaFoldDB" id="A0A853BR85"/>
<name>A0A853BR85_9ACTN</name>
<reference evidence="2 3" key="1">
    <citation type="submission" date="2020-07" db="EMBL/GenBank/DDBJ databases">
        <title>Sequencing the genomes of 1000 actinobacteria strains.</title>
        <authorList>
            <person name="Klenk H.-P."/>
        </authorList>
    </citation>
    <scope>NUCLEOTIDE SEQUENCE [LARGE SCALE GENOMIC DNA]</scope>
    <source>
        <strain evidence="2 3">DSM 45927</strain>
    </source>
</reference>
<protein>
    <submittedName>
        <fullName evidence="2">Pimeloyl-ACP methyl ester carboxylesterase</fullName>
    </submittedName>
</protein>
<gene>
    <name evidence="2" type="ORF">HNR12_004185</name>
</gene>
<dbReference type="PANTHER" id="PTHR43689:SF8">
    <property type="entry name" value="ALPHA_BETA-HYDROLASES SUPERFAMILY PROTEIN"/>
    <property type="match status" value="1"/>
</dbReference>
<dbReference type="RefSeq" id="WP_179769160.1">
    <property type="nucleotide sequence ID" value="NZ_JACCFO010000001.1"/>
</dbReference>
<evidence type="ECO:0000313" key="2">
    <source>
        <dbReference type="EMBL" id="NYI97908.1"/>
    </source>
</evidence>
<comment type="caution">
    <text evidence="2">The sequence shown here is derived from an EMBL/GenBank/DDBJ whole genome shotgun (WGS) entry which is preliminary data.</text>
</comment>
<dbReference type="PANTHER" id="PTHR43689">
    <property type="entry name" value="HYDROLASE"/>
    <property type="match status" value="1"/>
</dbReference>
<dbReference type="InterPro" id="IPR000073">
    <property type="entry name" value="AB_hydrolase_1"/>
</dbReference>
<dbReference type="Gene3D" id="3.40.50.1820">
    <property type="entry name" value="alpha/beta hydrolase"/>
    <property type="match status" value="1"/>
</dbReference>
<evidence type="ECO:0000259" key="1">
    <source>
        <dbReference type="Pfam" id="PF12697"/>
    </source>
</evidence>
<dbReference type="InterPro" id="IPR029058">
    <property type="entry name" value="AB_hydrolase_fold"/>
</dbReference>
<dbReference type="SUPFAM" id="SSF53474">
    <property type="entry name" value="alpha/beta-Hydrolases"/>
    <property type="match status" value="1"/>
</dbReference>
<accession>A0A853BR85</accession>
<evidence type="ECO:0000313" key="3">
    <source>
        <dbReference type="Proteomes" id="UP000575985"/>
    </source>
</evidence>
<dbReference type="Proteomes" id="UP000575985">
    <property type="component" value="Unassembled WGS sequence"/>
</dbReference>
<organism evidence="2 3">
    <name type="scientific">Streptomonospora nanhaiensis</name>
    <dbReference type="NCBI Taxonomy" id="1323731"/>
    <lineage>
        <taxon>Bacteria</taxon>
        <taxon>Bacillati</taxon>
        <taxon>Actinomycetota</taxon>
        <taxon>Actinomycetes</taxon>
        <taxon>Streptosporangiales</taxon>
        <taxon>Nocardiopsidaceae</taxon>
        <taxon>Streptomonospora</taxon>
    </lineage>
</organism>
<dbReference type="GO" id="GO:0003824">
    <property type="term" value="F:catalytic activity"/>
    <property type="evidence" value="ECO:0007669"/>
    <property type="project" value="UniProtKB-ARBA"/>
</dbReference>
<feature type="domain" description="AB hydrolase-1" evidence="1">
    <location>
        <begin position="46"/>
        <end position="297"/>
    </location>
</feature>
<sequence>MPEPIAQWPGEHVTVAGRRVFVRRDSPPAPALGLDPGAPAERRRTVYVHGLGGSSADWTDLMGALCRDCAGEAVDLPGFGQSPPPPDDDYTLDSHARTVAALIASGDRPVHLVGNSLGGAVAVRVAAQRPALVRSLTLISPALPDLWPRLVPYQMAGALIPGVGRAVFTMVQRRPPEVRVQDMYDTTFFDPASAPPQRVMEALEAQRLRDTLPYAHTAVLESLRGLVAEYLRRGAGSLWSQARLVRCPTLLLYGTGDRFVNPRTATRAARAFRGSRMVVMPRTGHVAMMECPDRVAREVRPFILSAHARPVSAKPRPAPGMPNPTP</sequence>
<dbReference type="Pfam" id="PF12697">
    <property type="entry name" value="Abhydrolase_6"/>
    <property type="match status" value="1"/>
</dbReference>